<name>A0A1S6IZS7_9FIRM</name>
<accession>A0A1S6IZS7</accession>
<dbReference type="PANTHER" id="PTHR46558:SF14">
    <property type="entry name" value="HTH-TYPE TRANSCRIPTIONAL REGULATOR ANSR"/>
    <property type="match status" value="1"/>
</dbReference>
<evidence type="ECO:0000313" key="3">
    <source>
        <dbReference type="EMBL" id="AQS60276.1"/>
    </source>
</evidence>
<evidence type="ECO:0000313" key="4">
    <source>
        <dbReference type="Proteomes" id="UP000189464"/>
    </source>
</evidence>
<dbReference type="Pfam" id="PF01381">
    <property type="entry name" value="HTH_3"/>
    <property type="match status" value="1"/>
</dbReference>
<gene>
    <name evidence="3" type="ORF">B0537_15070</name>
</gene>
<dbReference type="PROSITE" id="PS50943">
    <property type="entry name" value="HTH_CROC1"/>
    <property type="match status" value="1"/>
</dbReference>
<sequence>MRNEKFAKRLKEEREKKGWTQEHMAKLLNIKIGTLSGYERNYRTPDLEMASKIAKVLGVSVDYLLGLKDNEAAPWWEKDTPPADIELDKFIREQPNLRIFGDPLDEEVRDDIMLALRAAWEALKKERAASKQPKGK</sequence>
<organism evidence="3 4">
    <name type="scientific">Desulforamulus ferrireducens</name>
    <dbReference type="NCBI Taxonomy" id="1833852"/>
    <lineage>
        <taxon>Bacteria</taxon>
        <taxon>Bacillati</taxon>
        <taxon>Bacillota</taxon>
        <taxon>Clostridia</taxon>
        <taxon>Eubacteriales</taxon>
        <taxon>Peptococcaceae</taxon>
        <taxon>Desulforamulus</taxon>
    </lineage>
</organism>
<evidence type="ECO:0000256" key="1">
    <source>
        <dbReference type="ARBA" id="ARBA00023125"/>
    </source>
</evidence>
<proteinExistence type="predicted"/>
<dbReference type="Gene3D" id="1.10.260.40">
    <property type="entry name" value="lambda repressor-like DNA-binding domains"/>
    <property type="match status" value="1"/>
</dbReference>
<dbReference type="InterPro" id="IPR010982">
    <property type="entry name" value="Lambda_DNA-bd_dom_sf"/>
</dbReference>
<dbReference type="STRING" id="1833852.B0537_15070"/>
<keyword evidence="4" id="KW-1185">Reference proteome</keyword>
<dbReference type="OrthoDB" id="1786861at2"/>
<dbReference type="SMART" id="SM00530">
    <property type="entry name" value="HTH_XRE"/>
    <property type="match status" value="1"/>
</dbReference>
<dbReference type="InterPro" id="IPR001387">
    <property type="entry name" value="Cro/C1-type_HTH"/>
</dbReference>
<dbReference type="PANTHER" id="PTHR46558">
    <property type="entry name" value="TRACRIPTIONAL REGULATORY PROTEIN-RELATED-RELATED"/>
    <property type="match status" value="1"/>
</dbReference>
<dbReference type="SUPFAM" id="SSF47413">
    <property type="entry name" value="lambda repressor-like DNA-binding domains"/>
    <property type="match status" value="1"/>
</dbReference>
<reference evidence="3 4" key="1">
    <citation type="journal article" date="2016" name="Int. J. Syst. Evol. Microbiol.">
        <title>Desulfotomaculum ferrireducens sp. nov., a moderately thermophilic sulfate-reducing and dissimilatory Fe(III)-reducing bacterium isolated from compost.</title>
        <authorList>
            <person name="Yang G."/>
            <person name="Guo J."/>
            <person name="Zhuang L."/>
            <person name="Yuan Y."/>
            <person name="Zhou S."/>
        </authorList>
    </citation>
    <scope>NUCLEOTIDE SEQUENCE [LARGE SCALE GENOMIC DNA]</scope>
    <source>
        <strain evidence="3 4">GSS09</strain>
    </source>
</reference>
<dbReference type="CDD" id="cd00093">
    <property type="entry name" value="HTH_XRE"/>
    <property type="match status" value="1"/>
</dbReference>
<dbReference type="KEGG" id="dfg:B0537_15070"/>
<protein>
    <recommendedName>
        <fullName evidence="2">HTH cro/C1-type domain-containing protein</fullName>
    </recommendedName>
</protein>
<evidence type="ECO:0000259" key="2">
    <source>
        <dbReference type="PROSITE" id="PS50943"/>
    </source>
</evidence>
<dbReference type="EMBL" id="CP019698">
    <property type="protein sequence ID" value="AQS60276.1"/>
    <property type="molecule type" value="Genomic_DNA"/>
</dbReference>
<feature type="domain" description="HTH cro/C1-type" evidence="2">
    <location>
        <begin position="10"/>
        <end position="64"/>
    </location>
</feature>
<dbReference type="GO" id="GO:0003677">
    <property type="term" value="F:DNA binding"/>
    <property type="evidence" value="ECO:0007669"/>
    <property type="project" value="UniProtKB-KW"/>
</dbReference>
<dbReference type="RefSeq" id="WP_077715308.1">
    <property type="nucleotide sequence ID" value="NZ_CP019698.1"/>
</dbReference>
<dbReference type="Proteomes" id="UP000189464">
    <property type="component" value="Chromosome"/>
</dbReference>
<keyword evidence="1" id="KW-0238">DNA-binding</keyword>
<dbReference type="AlphaFoldDB" id="A0A1S6IZS7"/>